<proteinExistence type="predicted"/>
<name>A0A5N8VY47_9ACTN</name>
<dbReference type="RefSeq" id="WP_152780025.1">
    <property type="nucleotide sequence ID" value="NZ_BAABEQ010000060.1"/>
</dbReference>
<sequence length="90" mass="9790">MVREWDEHFDGLMRQVLKGLPAGAEIVPDLDLAAQGVDSMAIVELIVQVEETYGIVFPDEAIHPETFATPSALWKAISGQISPERSGEGL</sequence>
<comment type="caution">
    <text evidence="2">The sequence shown here is derived from an EMBL/GenBank/DDBJ whole genome shotgun (WGS) entry which is preliminary data.</text>
</comment>
<protein>
    <recommendedName>
        <fullName evidence="1">Carrier domain-containing protein</fullName>
    </recommendedName>
</protein>
<dbReference type="InterPro" id="IPR036736">
    <property type="entry name" value="ACP-like_sf"/>
</dbReference>
<dbReference type="OrthoDB" id="2665189at2"/>
<dbReference type="Gene3D" id="1.10.1200.10">
    <property type="entry name" value="ACP-like"/>
    <property type="match status" value="1"/>
</dbReference>
<gene>
    <name evidence="2" type="ORF">FNH04_03080</name>
</gene>
<evidence type="ECO:0000259" key="1">
    <source>
        <dbReference type="PROSITE" id="PS50075"/>
    </source>
</evidence>
<keyword evidence="3" id="KW-1185">Reference proteome</keyword>
<dbReference type="EMBL" id="VJZE01000009">
    <property type="protein sequence ID" value="MPY38958.1"/>
    <property type="molecule type" value="Genomic_DNA"/>
</dbReference>
<dbReference type="SUPFAM" id="SSF47336">
    <property type="entry name" value="ACP-like"/>
    <property type="match status" value="1"/>
</dbReference>
<dbReference type="Pfam" id="PF00550">
    <property type="entry name" value="PP-binding"/>
    <property type="match status" value="1"/>
</dbReference>
<dbReference type="Proteomes" id="UP000326979">
    <property type="component" value="Unassembled WGS sequence"/>
</dbReference>
<dbReference type="InterPro" id="IPR009081">
    <property type="entry name" value="PP-bd_ACP"/>
</dbReference>
<organism evidence="2 3">
    <name type="scientific">Streptomyces phyllanthi</name>
    <dbReference type="NCBI Taxonomy" id="1803180"/>
    <lineage>
        <taxon>Bacteria</taxon>
        <taxon>Bacillati</taxon>
        <taxon>Actinomycetota</taxon>
        <taxon>Actinomycetes</taxon>
        <taxon>Kitasatosporales</taxon>
        <taxon>Streptomycetaceae</taxon>
        <taxon>Streptomyces</taxon>
    </lineage>
</organism>
<dbReference type="AlphaFoldDB" id="A0A5N8VY47"/>
<evidence type="ECO:0000313" key="2">
    <source>
        <dbReference type="EMBL" id="MPY38958.1"/>
    </source>
</evidence>
<reference evidence="2 3" key="1">
    <citation type="submission" date="2019-07" db="EMBL/GenBank/DDBJ databases">
        <title>New species of Amycolatopsis and Streptomyces.</title>
        <authorList>
            <person name="Duangmal K."/>
            <person name="Teo W.F.A."/>
            <person name="Lipun K."/>
        </authorList>
    </citation>
    <scope>NUCLEOTIDE SEQUENCE [LARGE SCALE GENOMIC DNA]</scope>
    <source>
        <strain evidence="2 3">TISTR 2346</strain>
    </source>
</reference>
<feature type="domain" description="Carrier" evidence="1">
    <location>
        <begin position="3"/>
        <end position="81"/>
    </location>
</feature>
<evidence type="ECO:0000313" key="3">
    <source>
        <dbReference type="Proteomes" id="UP000326979"/>
    </source>
</evidence>
<dbReference type="PROSITE" id="PS50075">
    <property type="entry name" value="CARRIER"/>
    <property type="match status" value="1"/>
</dbReference>
<accession>A0A5N8VY47</accession>